<dbReference type="Proteomes" id="UP000017984">
    <property type="component" value="Chromosome"/>
</dbReference>
<accession>V6KXD7</accession>
<keyword evidence="3" id="KW-1185">Reference proteome</keyword>
<sequence>MLPKTAEVLIGFTPHGVDNLPPLDGLLTLITRMVVVFGNSFEMPTAARDAQPHRPPAAGACWGGGAA</sequence>
<feature type="region of interest" description="Disordered" evidence="1">
    <location>
        <begin position="46"/>
        <end position="67"/>
    </location>
</feature>
<dbReference type="PATRIC" id="fig|1352936.5.peg.183"/>
<organism evidence="2 3">
    <name type="scientific">Streptomyces roseochromogenus subsp. oscitans DS 12.976</name>
    <dbReference type="NCBI Taxonomy" id="1352936"/>
    <lineage>
        <taxon>Bacteria</taxon>
        <taxon>Bacillati</taxon>
        <taxon>Actinomycetota</taxon>
        <taxon>Actinomycetes</taxon>
        <taxon>Kitasatosporales</taxon>
        <taxon>Streptomycetaceae</taxon>
        <taxon>Streptomyces</taxon>
    </lineage>
</organism>
<name>V6KXD7_STRRC</name>
<proteinExistence type="predicted"/>
<gene>
    <name evidence="2" type="ORF">M878_00760</name>
</gene>
<dbReference type="EMBL" id="AWQX01000006">
    <property type="protein sequence ID" value="EST36658.1"/>
    <property type="molecule type" value="Genomic_DNA"/>
</dbReference>
<dbReference type="HOGENOM" id="CLU_2810724_0_0_11"/>
<reference evidence="2 3" key="1">
    <citation type="journal article" date="2014" name="Genome Announc.">
        <title>Draft Genome Sequence of Streptomyces roseochromogenes subsp. oscitans DS 12.976, Producer of the Aminocoumarin Antibiotic Clorobiocin.</title>
        <authorList>
            <person name="Ruckert C."/>
            <person name="Kalinowski J."/>
            <person name="Heide L."/>
            <person name="Apel A.K."/>
        </authorList>
    </citation>
    <scope>NUCLEOTIDE SEQUENCE [LARGE SCALE GENOMIC DNA]</scope>
    <source>
        <strain evidence="2 3">DS 12.976</strain>
    </source>
</reference>
<dbReference type="AlphaFoldDB" id="V6KXD7"/>
<dbReference type="STRING" id="1352936.M878_00760"/>
<evidence type="ECO:0000313" key="2">
    <source>
        <dbReference type="EMBL" id="EST36658.1"/>
    </source>
</evidence>
<evidence type="ECO:0000313" key="3">
    <source>
        <dbReference type="Proteomes" id="UP000017984"/>
    </source>
</evidence>
<protein>
    <submittedName>
        <fullName evidence="2">Uncharacterized protein</fullName>
    </submittedName>
</protein>
<comment type="caution">
    <text evidence="2">The sequence shown here is derived from an EMBL/GenBank/DDBJ whole genome shotgun (WGS) entry which is preliminary data.</text>
</comment>
<evidence type="ECO:0000256" key="1">
    <source>
        <dbReference type="SAM" id="MobiDB-lite"/>
    </source>
</evidence>